<dbReference type="Proteomes" id="UP000663869">
    <property type="component" value="Unassembled WGS sequence"/>
</dbReference>
<evidence type="ECO:0000313" key="3">
    <source>
        <dbReference type="Proteomes" id="UP000663869"/>
    </source>
</evidence>
<reference evidence="2" key="1">
    <citation type="submission" date="2021-02" db="EMBL/GenBank/DDBJ databases">
        <authorList>
            <person name="Nowell W R."/>
        </authorList>
    </citation>
    <scope>NUCLEOTIDE SEQUENCE</scope>
</reference>
<sequence length="65" mass="7489">MKSHLLATHQVTDSQQTKTTNQHILSMFSRDRCTTKSSQLKQQLGHQLTLMCCRDLLPFSIVENE</sequence>
<feature type="region of interest" description="Disordered" evidence="1">
    <location>
        <begin position="1"/>
        <end position="20"/>
    </location>
</feature>
<evidence type="ECO:0000313" key="2">
    <source>
        <dbReference type="EMBL" id="CAF3311191.1"/>
    </source>
</evidence>
<evidence type="ECO:0000256" key="1">
    <source>
        <dbReference type="SAM" id="MobiDB-lite"/>
    </source>
</evidence>
<dbReference type="AlphaFoldDB" id="A0A817TA32"/>
<comment type="caution">
    <text evidence="2">The sequence shown here is derived from an EMBL/GenBank/DDBJ whole genome shotgun (WGS) entry which is preliminary data.</text>
</comment>
<gene>
    <name evidence="2" type="ORF">FME351_LOCUS408</name>
</gene>
<accession>A0A817TA32</accession>
<dbReference type="EMBL" id="CAJNYU010000009">
    <property type="protein sequence ID" value="CAF3311191.1"/>
    <property type="molecule type" value="Genomic_DNA"/>
</dbReference>
<name>A0A817TA32_9BILA</name>
<proteinExistence type="predicted"/>
<protein>
    <submittedName>
        <fullName evidence="2">Uncharacterized protein</fullName>
    </submittedName>
</protein>
<organism evidence="2 3">
    <name type="scientific">Rotaria socialis</name>
    <dbReference type="NCBI Taxonomy" id="392032"/>
    <lineage>
        <taxon>Eukaryota</taxon>
        <taxon>Metazoa</taxon>
        <taxon>Spiralia</taxon>
        <taxon>Gnathifera</taxon>
        <taxon>Rotifera</taxon>
        <taxon>Eurotatoria</taxon>
        <taxon>Bdelloidea</taxon>
        <taxon>Philodinida</taxon>
        <taxon>Philodinidae</taxon>
        <taxon>Rotaria</taxon>
    </lineage>
</organism>
<feature type="non-terminal residue" evidence="2">
    <location>
        <position position="65"/>
    </location>
</feature>
<feature type="compositionally biased region" description="Polar residues" evidence="1">
    <location>
        <begin position="9"/>
        <end position="20"/>
    </location>
</feature>